<sequence>MGTPRFTDDEQWFAEQLTNCKTDADWDALGPSLQAEICELVERRPDVFEKSSRAGTLRSKISDLSHLSQLSPTPSIPNPLFRSKYADTVNRGFWDAEADRPRGADGGGRARDEPEYICYGVGGVGNYGGSHGPGRFCAGGKAETTEAAQ</sequence>
<keyword evidence="2" id="KW-1185">Reference proteome</keyword>
<name>A0AAE8MKY6_9HYPO</name>
<proteinExistence type="predicted"/>
<evidence type="ECO:0000313" key="2">
    <source>
        <dbReference type="Proteomes" id="UP001187734"/>
    </source>
</evidence>
<dbReference type="Proteomes" id="UP001187734">
    <property type="component" value="Unassembled WGS sequence"/>
</dbReference>
<organism evidence="1 2">
    <name type="scientific">Fusarium torulosum</name>
    <dbReference type="NCBI Taxonomy" id="33205"/>
    <lineage>
        <taxon>Eukaryota</taxon>
        <taxon>Fungi</taxon>
        <taxon>Dikarya</taxon>
        <taxon>Ascomycota</taxon>
        <taxon>Pezizomycotina</taxon>
        <taxon>Sordariomycetes</taxon>
        <taxon>Hypocreomycetidae</taxon>
        <taxon>Hypocreales</taxon>
        <taxon>Nectriaceae</taxon>
        <taxon>Fusarium</taxon>
    </lineage>
</organism>
<gene>
    <name evidence="1" type="ORF">FTOL_12982</name>
</gene>
<evidence type="ECO:0000313" key="1">
    <source>
        <dbReference type="EMBL" id="SPJ89621.1"/>
    </source>
</evidence>
<reference evidence="1" key="1">
    <citation type="submission" date="2018-03" db="EMBL/GenBank/DDBJ databases">
        <authorList>
            <person name="Guldener U."/>
        </authorList>
    </citation>
    <scope>NUCLEOTIDE SEQUENCE</scope>
</reference>
<dbReference type="EMBL" id="ONZP01000683">
    <property type="protein sequence ID" value="SPJ89621.1"/>
    <property type="molecule type" value="Genomic_DNA"/>
</dbReference>
<protein>
    <submittedName>
        <fullName evidence="1">Uncharacterized protein</fullName>
    </submittedName>
</protein>
<accession>A0AAE8MKY6</accession>
<dbReference type="AlphaFoldDB" id="A0AAE8MKY6"/>
<comment type="caution">
    <text evidence="1">The sequence shown here is derived from an EMBL/GenBank/DDBJ whole genome shotgun (WGS) entry which is preliminary data.</text>
</comment>